<comment type="caution">
    <text evidence="3">The sequence shown here is derived from an EMBL/GenBank/DDBJ whole genome shotgun (WGS) entry which is preliminary data.</text>
</comment>
<dbReference type="Proteomes" id="UP001054252">
    <property type="component" value="Unassembled WGS sequence"/>
</dbReference>
<dbReference type="InterPro" id="IPR013187">
    <property type="entry name" value="F-box-assoc_dom_typ3"/>
</dbReference>
<sequence length="377" mass="42857">MAKAAGNNGVNLMRLLQERALSKKGKEEERQPQNVLEQKQQQDTDTVVPYLPKDCVSNILVRLPIESLIPKSMLVSVLYEGQPNHPAPILPFGGLTFNRTLKFSIQFIEFKEGNSRLAKYKISCLGKIRASYNGLLLMDSAMKRGGLMVVNPITRKWIYLPVGSLVPPHAESYGFAYSDVTGDYKVVHLFRDELGYMNCEILNVGAKYWKEVNGPAFGLFGWLGYIPVSAIRALHWIPQIDHCDYLVSLELGNEKFHKVPLPKSCRTHDMILEMGTFLSFVAHEELDIDIWILKGVHDEAWTKHHRIRTIGCVLHMVPILSLKIGEDMIFTREEDGSLHAYDFKQGLMRKVQGQIPPTSFPHINSLIWWEKALDVCD</sequence>
<dbReference type="AlphaFoldDB" id="A0AAV5KTD1"/>
<dbReference type="InterPro" id="IPR050796">
    <property type="entry name" value="SCF_F-box_component"/>
</dbReference>
<organism evidence="3 4">
    <name type="scientific">Rubroshorea leprosula</name>
    <dbReference type="NCBI Taxonomy" id="152421"/>
    <lineage>
        <taxon>Eukaryota</taxon>
        <taxon>Viridiplantae</taxon>
        <taxon>Streptophyta</taxon>
        <taxon>Embryophyta</taxon>
        <taxon>Tracheophyta</taxon>
        <taxon>Spermatophyta</taxon>
        <taxon>Magnoliopsida</taxon>
        <taxon>eudicotyledons</taxon>
        <taxon>Gunneridae</taxon>
        <taxon>Pentapetalae</taxon>
        <taxon>rosids</taxon>
        <taxon>malvids</taxon>
        <taxon>Malvales</taxon>
        <taxon>Dipterocarpaceae</taxon>
        <taxon>Rubroshorea</taxon>
    </lineage>
</organism>
<feature type="compositionally biased region" description="Polar residues" evidence="1">
    <location>
        <begin position="32"/>
        <end position="43"/>
    </location>
</feature>
<evidence type="ECO:0000256" key="1">
    <source>
        <dbReference type="SAM" id="MobiDB-lite"/>
    </source>
</evidence>
<keyword evidence="4" id="KW-1185">Reference proteome</keyword>
<feature type="domain" description="F-box associated beta-propeller type 3" evidence="2">
    <location>
        <begin position="124"/>
        <end position="305"/>
    </location>
</feature>
<feature type="region of interest" description="Disordered" evidence="1">
    <location>
        <begin position="21"/>
        <end position="43"/>
    </location>
</feature>
<feature type="compositionally biased region" description="Basic and acidic residues" evidence="1">
    <location>
        <begin position="21"/>
        <end position="31"/>
    </location>
</feature>
<proteinExistence type="predicted"/>
<protein>
    <recommendedName>
        <fullName evidence="2">F-box associated beta-propeller type 3 domain-containing protein</fullName>
    </recommendedName>
</protein>
<gene>
    <name evidence="3" type="ORF">SLEP1_g36881</name>
</gene>
<dbReference type="EMBL" id="BPVZ01000077">
    <property type="protein sequence ID" value="GKV27746.1"/>
    <property type="molecule type" value="Genomic_DNA"/>
</dbReference>
<dbReference type="PANTHER" id="PTHR31672:SF11">
    <property type="entry name" value="F-BOX PROTEIN CPR1-LIKE ISOFORM X2"/>
    <property type="match status" value="1"/>
</dbReference>
<dbReference type="NCBIfam" id="TIGR01640">
    <property type="entry name" value="F_box_assoc_1"/>
    <property type="match status" value="1"/>
</dbReference>
<evidence type="ECO:0000259" key="2">
    <source>
        <dbReference type="Pfam" id="PF08268"/>
    </source>
</evidence>
<accession>A0AAV5KTD1</accession>
<dbReference type="InterPro" id="IPR017451">
    <property type="entry name" value="F-box-assoc_interact_dom"/>
</dbReference>
<evidence type="ECO:0000313" key="3">
    <source>
        <dbReference type="EMBL" id="GKV27746.1"/>
    </source>
</evidence>
<reference evidence="3 4" key="1">
    <citation type="journal article" date="2021" name="Commun. Biol.">
        <title>The genome of Shorea leprosula (Dipterocarpaceae) highlights the ecological relevance of drought in aseasonal tropical rainforests.</title>
        <authorList>
            <person name="Ng K.K.S."/>
            <person name="Kobayashi M.J."/>
            <person name="Fawcett J.A."/>
            <person name="Hatakeyama M."/>
            <person name="Paape T."/>
            <person name="Ng C.H."/>
            <person name="Ang C.C."/>
            <person name="Tnah L.H."/>
            <person name="Lee C.T."/>
            <person name="Nishiyama T."/>
            <person name="Sese J."/>
            <person name="O'Brien M.J."/>
            <person name="Copetti D."/>
            <person name="Mohd Noor M.I."/>
            <person name="Ong R.C."/>
            <person name="Putra M."/>
            <person name="Sireger I.Z."/>
            <person name="Indrioko S."/>
            <person name="Kosugi Y."/>
            <person name="Izuno A."/>
            <person name="Isagi Y."/>
            <person name="Lee S.L."/>
            <person name="Shimizu K.K."/>
        </authorList>
    </citation>
    <scope>NUCLEOTIDE SEQUENCE [LARGE SCALE GENOMIC DNA]</scope>
    <source>
        <strain evidence="3">214</strain>
    </source>
</reference>
<name>A0AAV5KTD1_9ROSI</name>
<dbReference type="Pfam" id="PF08268">
    <property type="entry name" value="FBA_3"/>
    <property type="match status" value="1"/>
</dbReference>
<dbReference type="PANTHER" id="PTHR31672">
    <property type="entry name" value="BNACNNG10540D PROTEIN"/>
    <property type="match status" value="1"/>
</dbReference>
<evidence type="ECO:0000313" key="4">
    <source>
        <dbReference type="Proteomes" id="UP001054252"/>
    </source>
</evidence>